<proteinExistence type="predicted"/>
<dbReference type="AlphaFoldDB" id="A0A437AE46"/>
<evidence type="ECO:0000313" key="1">
    <source>
        <dbReference type="EMBL" id="RVD89040.1"/>
    </source>
</evidence>
<evidence type="ECO:0000313" key="2">
    <source>
        <dbReference type="Proteomes" id="UP000283090"/>
    </source>
</evidence>
<accession>A0A437AE46</accession>
<reference evidence="1 2" key="1">
    <citation type="submission" date="2019-01" db="EMBL/GenBank/DDBJ databases">
        <title>Intercellular communication is required for trap formation in the nematode-trapping fungus Duddingtonia flagrans.</title>
        <authorList>
            <person name="Youssar L."/>
            <person name="Wernet V."/>
            <person name="Hensel N."/>
            <person name="Hildebrandt H.-G."/>
            <person name="Fischer R."/>
        </authorList>
    </citation>
    <scope>NUCLEOTIDE SEQUENCE [LARGE SCALE GENOMIC DNA]</scope>
    <source>
        <strain evidence="1 2">CBS H-5679</strain>
    </source>
</reference>
<dbReference type="GeneID" id="93582374"/>
<protein>
    <submittedName>
        <fullName evidence="1">Uncharacterized protein</fullName>
    </submittedName>
</protein>
<dbReference type="Proteomes" id="UP000283090">
    <property type="component" value="Unassembled WGS sequence"/>
</dbReference>
<dbReference type="VEuPathDB" id="FungiDB:DFL_000063"/>
<name>A0A437AE46_ARTFL</name>
<dbReference type="OrthoDB" id="5348792at2759"/>
<dbReference type="EMBL" id="SAEB01000001">
    <property type="protein sequence ID" value="RVD89040.1"/>
    <property type="molecule type" value="Genomic_DNA"/>
</dbReference>
<dbReference type="RefSeq" id="XP_067494584.1">
    <property type="nucleotide sequence ID" value="XM_067635695.1"/>
</dbReference>
<keyword evidence="2" id="KW-1185">Reference proteome</keyword>
<gene>
    <name evidence="1" type="ORF">DFL_000063</name>
</gene>
<comment type="caution">
    <text evidence="1">The sequence shown here is derived from an EMBL/GenBank/DDBJ whole genome shotgun (WGS) entry which is preliminary data.</text>
</comment>
<sequence>MSATTTTTNPQFPTFHPSKFSWADDVEEWEEAHQKAKAKATSDDYLALSLQAVNRVGLHNEALEFCTLRYLFGKARQLSEK</sequence>
<organism evidence="1 2">
    <name type="scientific">Arthrobotrys flagrans</name>
    <name type="common">Nematode-trapping fungus</name>
    <name type="synonym">Trichothecium flagrans</name>
    <dbReference type="NCBI Taxonomy" id="97331"/>
    <lineage>
        <taxon>Eukaryota</taxon>
        <taxon>Fungi</taxon>
        <taxon>Dikarya</taxon>
        <taxon>Ascomycota</taxon>
        <taxon>Pezizomycotina</taxon>
        <taxon>Orbiliomycetes</taxon>
        <taxon>Orbiliales</taxon>
        <taxon>Orbiliaceae</taxon>
        <taxon>Arthrobotrys</taxon>
    </lineage>
</organism>